<evidence type="ECO:0008006" key="4">
    <source>
        <dbReference type="Google" id="ProtNLM"/>
    </source>
</evidence>
<protein>
    <recommendedName>
        <fullName evidence="4">Transposase</fullName>
    </recommendedName>
</protein>
<sequence>MSAGEGRGTAALESLRLLAELSSAVLQSLYAEMAATARSQACARLSKRSDASPRPQPRSQYQIVLH</sequence>
<keyword evidence="3" id="KW-1185">Reference proteome</keyword>
<dbReference type="Proteomes" id="UP000234181">
    <property type="component" value="Unassembled WGS sequence"/>
</dbReference>
<feature type="region of interest" description="Disordered" evidence="1">
    <location>
        <begin position="44"/>
        <end position="66"/>
    </location>
</feature>
<evidence type="ECO:0000313" key="3">
    <source>
        <dbReference type="Proteomes" id="UP000234181"/>
    </source>
</evidence>
<accession>A0ABY1TSW0</accession>
<gene>
    <name evidence="2" type="ORF">XAP6984_310022</name>
</gene>
<evidence type="ECO:0000256" key="1">
    <source>
        <dbReference type="SAM" id="MobiDB-lite"/>
    </source>
</evidence>
<evidence type="ECO:0000313" key="2">
    <source>
        <dbReference type="EMBL" id="SON79373.1"/>
    </source>
</evidence>
<proteinExistence type="predicted"/>
<organism evidence="2 3">
    <name type="scientific">Xanthomonas campestris pv. phaseoli</name>
    <dbReference type="NCBI Taxonomy" id="317013"/>
    <lineage>
        <taxon>Bacteria</taxon>
        <taxon>Pseudomonadati</taxon>
        <taxon>Pseudomonadota</taxon>
        <taxon>Gammaproteobacteria</taxon>
        <taxon>Lysobacterales</taxon>
        <taxon>Lysobacteraceae</taxon>
        <taxon>Xanthomonas</taxon>
    </lineage>
</organism>
<feature type="compositionally biased region" description="Polar residues" evidence="1">
    <location>
        <begin position="57"/>
        <end position="66"/>
    </location>
</feature>
<dbReference type="EMBL" id="OCYT01000086">
    <property type="protein sequence ID" value="SON79373.1"/>
    <property type="molecule type" value="Genomic_DNA"/>
</dbReference>
<reference evidence="2 3" key="1">
    <citation type="submission" date="2017-10" db="EMBL/GenBank/DDBJ databases">
        <authorList>
            <person name="Regsiter A."/>
            <person name="William W."/>
        </authorList>
    </citation>
    <scope>NUCLEOTIDE SEQUENCE [LARGE SCALE GENOMIC DNA]</scope>
    <source>
        <strain evidence="2 3">CFBP6984</strain>
    </source>
</reference>
<comment type="caution">
    <text evidence="2">The sequence shown here is derived from an EMBL/GenBank/DDBJ whole genome shotgun (WGS) entry which is preliminary data.</text>
</comment>
<name>A0ABY1TSW0_XANCH</name>